<dbReference type="EMBL" id="UINC01208998">
    <property type="protein sequence ID" value="SVE31809.1"/>
    <property type="molecule type" value="Genomic_DNA"/>
</dbReference>
<evidence type="ECO:0000313" key="1">
    <source>
        <dbReference type="EMBL" id="SVE31809.1"/>
    </source>
</evidence>
<dbReference type="AlphaFoldDB" id="A0A383CIA9"/>
<reference evidence="1" key="1">
    <citation type="submission" date="2018-05" db="EMBL/GenBank/DDBJ databases">
        <authorList>
            <person name="Lanie J.A."/>
            <person name="Ng W.-L."/>
            <person name="Kazmierczak K.M."/>
            <person name="Andrzejewski T.M."/>
            <person name="Davidsen T.M."/>
            <person name="Wayne K.J."/>
            <person name="Tettelin H."/>
            <person name="Glass J.I."/>
            <person name="Rusch D."/>
            <person name="Podicherti R."/>
            <person name="Tsui H.-C.T."/>
            <person name="Winkler M.E."/>
        </authorList>
    </citation>
    <scope>NUCLEOTIDE SEQUENCE</scope>
</reference>
<protein>
    <submittedName>
        <fullName evidence="1">Uncharacterized protein</fullName>
    </submittedName>
</protein>
<gene>
    <name evidence="1" type="ORF">METZ01_LOCUS484663</name>
</gene>
<name>A0A383CIA9_9ZZZZ</name>
<feature type="non-terminal residue" evidence="1">
    <location>
        <position position="37"/>
    </location>
</feature>
<accession>A0A383CIA9</accession>
<organism evidence="1">
    <name type="scientific">marine metagenome</name>
    <dbReference type="NCBI Taxonomy" id="408172"/>
    <lineage>
        <taxon>unclassified sequences</taxon>
        <taxon>metagenomes</taxon>
        <taxon>ecological metagenomes</taxon>
    </lineage>
</organism>
<sequence>VAPLLKLPQLGSGADHETTDRALVFASDRPVIVDQLA</sequence>
<feature type="non-terminal residue" evidence="1">
    <location>
        <position position="1"/>
    </location>
</feature>
<proteinExistence type="predicted"/>